<dbReference type="HOGENOM" id="CLU_1293168_0_0_5"/>
<proteinExistence type="predicted"/>
<dbReference type="BioCyc" id="AURANTIMONAS:SI859A1_01957-MONOMER"/>
<evidence type="ECO:0000313" key="2">
    <source>
        <dbReference type="Proteomes" id="UP000000321"/>
    </source>
</evidence>
<sequence length="213" mass="23670">MPARSISRWETISASFGVSLRMGRKYRDRRMGRPMNAGFDWRRGAFARLNRSPGDWKAGGARVSKLRANLRPRTAPGAAWQNNDTTPEKCVTLRIRLDTLATITKGAGRCDFCGLVLGGRDFRRGSCRSPDQRHRSEIQTRDFGCKAKALHFFCPATACSDRGHAGCGAPSRAEPGHRQYRHPDRRLTVPKRRAAGHGGRLCLARPRGLVDAC</sequence>
<name>Q1YN84_AURMS</name>
<keyword evidence="2" id="KW-1185">Reference proteome</keyword>
<dbReference type="AlphaFoldDB" id="Q1YN84"/>
<reference evidence="1 2" key="1">
    <citation type="journal article" date="2008" name="Appl. Environ. Microbiol.">
        <title>Genomic insights into Mn(II) oxidation by the marine alphaproteobacterium Aurantimonas sp. strain SI85-9A1.</title>
        <authorList>
            <person name="Dick G.J."/>
            <person name="Podell S."/>
            <person name="Johnson H.A."/>
            <person name="Rivera-Espinoza Y."/>
            <person name="Bernier-Latmani R."/>
            <person name="McCarthy J.K."/>
            <person name="Torpey J.W."/>
            <person name="Clement B.G."/>
            <person name="Gaasterland T."/>
            <person name="Tebo B.M."/>
        </authorList>
    </citation>
    <scope>NUCLEOTIDE SEQUENCE [LARGE SCALE GENOMIC DNA]</scope>
    <source>
        <strain evidence="1 2">SI85-9A1</strain>
    </source>
</reference>
<dbReference type="Proteomes" id="UP000000321">
    <property type="component" value="Unassembled WGS sequence"/>
</dbReference>
<gene>
    <name evidence="1" type="ORF">SI859A1_01957</name>
</gene>
<organism evidence="1 2">
    <name type="scientific">Aurantimonas manganoxydans (strain ATCC BAA-1229 / DSM 21871 / SI85-9A1)</name>
    <dbReference type="NCBI Taxonomy" id="287752"/>
    <lineage>
        <taxon>Bacteria</taxon>
        <taxon>Pseudomonadati</taxon>
        <taxon>Pseudomonadota</taxon>
        <taxon>Alphaproteobacteria</taxon>
        <taxon>Hyphomicrobiales</taxon>
        <taxon>Aurantimonadaceae</taxon>
        <taxon>Aurantimonas</taxon>
    </lineage>
</organism>
<evidence type="ECO:0000313" key="1">
    <source>
        <dbReference type="EMBL" id="EAS51146.1"/>
    </source>
</evidence>
<accession>Q1YN84</accession>
<comment type="caution">
    <text evidence="1">The sequence shown here is derived from an EMBL/GenBank/DDBJ whole genome shotgun (WGS) entry which is preliminary data.</text>
</comment>
<protein>
    <submittedName>
        <fullName evidence="1">Uncharacterized protein</fullName>
    </submittedName>
</protein>
<dbReference type="EMBL" id="AAPJ01000001">
    <property type="protein sequence ID" value="EAS51146.1"/>
    <property type="molecule type" value="Genomic_DNA"/>
</dbReference>